<protein>
    <submittedName>
        <fullName evidence="1">Uncharacterized protein</fullName>
    </submittedName>
</protein>
<proteinExistence type="predicted"/>
<dbReference type="AlphaFoldDB" id="A0A9P6YA42"/>
<dbReference type="Proteomes" id="UP000717996">
    <property type="component" value="Unassembled WGS sequence"/>
</dbReference>
<evidence type="ECO:0000313" key="2">
    <source>
        <dbReference type="Proteomes" id="UP000717996"/>
    </source>
</evidence>
<accession>A0A9P6YA42</accession>
<reference evidence="1" key="1">
    <citation type="journal article" date="2020" name="Microb. Genom.">
        <title>Genetic diversity of clinical and environmental Mucorales isolates obtained from an investigation of mucormycosis cases among solid organ transplant recipients.</title>
        <authorList>
            <person name="Nguyen M.H."/>
            <person name="Kaul D."/>
            <person name="Muto C."/>
            <person name="Cheng S.J."/>
            <person name="Richter R.A."/>
            <person name="Bruno V.M."/>
            <person name="Liu G."/>
            <person name="Beyhan S."/>
            <person name="Sundermann A.J."/>
            <person name="Mounaud S."/>
            <person name="Pasculle A.W."/>
            <person name="Nierman W.C."/>
            <person name="Driscoll E."/>
            <person name="Cumbie R."/>
            <person name="Clancy C.J."/>
            <person name="Dupont C.L."/>
        </authorList>
    </citation>
    <scope>NUCLEOTIDE SEQUENCE</scope>
    <source>
        <strain evidence="1">GL16</strain>
    </source>
</reference>
<name>A0A9P6YA42_RHIOR</name>
<evidence type="ECO:0000313" key="1">
    <source>
        <dbReference type="EMBL" id="KAG1543071.1"/>
    </source>
</evidence>
<gene>
    <name evidence="1" type="ORF">G6F51_006892</name>
</gene>
<dbReference type="OrthoDB" id="10269263at2759"/>
<sequence>MAQTFENNTWQYCSRLGGTLYARSFMNIKRGFLQDNLLQNQPAPHSKLLLICRSSLFLDPITWLSMSYSERNRCIR</sequence>
<organism evidence="1 2">
    <name type="scientific">Rhizopus oryzae</name>
    <name type="common">Mucormycosis agent</name>
    <name type="synonym">Rhizopus arrhizus var. delemar</name>
    <dbReference type="NCBI Taxonomy" id="64495"/>
    <lineage>
        <taxon>Eukaryota</taxon>
        <taxon>Fungi</taxon>
        <taxon>Fungi incertae sedis</taxon>
        <taxon>Mucoromycota</taxon>
        <taxon>Mucoromycotina</taxon>
        <taxon>Mucoromycetes</taxon>
        <taxon>Mucorales</taxon>
        <taxon>Mucorineae</taxon>
        <taxon>Rhizopodaceae</taxon>
        <taxon>Rhizopus</taxon>
    </lineage>
</organism>
<comment type="caution">
    <text evidence="1">The sequence shown here is derived from an EMBL/GenBank/DDBJ whole genome shotgun (WGS) entry which is preliminary data.</text>
</comment>
<dbReference type="EMBL" id="JAANIT010000977">
    <property type="protein sequence ID" value="KAG1543071.1"/>
    <property type="molecule type" value="Genomic_DNA"/>
</dbReference>